<dbReference type="InterPro" id="IPR057634">
    <property type="entry name" value="PAH_ZNF598/HEL2"/>
</dbReference>
<keyword evidence="5" id="KW-1185">Reference proteome</keyword>
<dbReference type="PROSITE" id="PS50089">
    <property type="entry name" value="ZF_RING_2"/>
    <property type="match status" value="1"/>
</dbReference>
<evidence type="ECO:0000256" key="2">
    <source>
        <dbReference type="SAM" id="MobiDB-lite"/>
    </source>
</evidence>
<feature type="compositionally biased region" description="Polar residues" evidence="2">
    <location>
        <begin position="519"/>
        <end position="537"/>
    </location>
</feature>
<dbReference type="Pfam" id="PF23230">
    <property type="entry name" value="zf-C2H2_13"/>
    <property type="match status" value="1"/>
</dbReference>
<keyword evidence="1" id="KW-0863">Zinc-finger</keyword>
<dbReference type="EMBL" id="VFQX01000033">
    <property type="protein sequence ID" value="KAF0977822.1"/>
    <property type="molecule type" value="Genomic_DNA"/>
</dbReference>
<dbReference type="InterPro" id="IPR044288">
    <property type="entry name" value="ZNF598/HEL2"/>
</dbReference>
<dbReference type="PANTHER" id="PTHR22938">
    <property type="entry name" value="ZINC FINGER PROTEIN 598"/>
    <property type="match status" value="1"/>
</dbReference>
<sequence>MNRVQHGQTKKKKVFADNLNAAFSRPQQDQGQSTTSSDHTPSNNPPSHHRHHHHHRDGKKNKNVEQQQGGVNVPARTSESSTPSNTSTRGSLVPRKDAALFTCCICCEDAHMHSIFETCNHVDICHKCTLKLRVFNNDNRCSICKNPSDTVIFSRNANKSFSEYNKDDLIYDETWKIYTDDYLLMNELTSLRRIECKICKEQNGLVVSFENTQLLNHHMNEVHKLNYCSLCLKSRKVFLADQKLYTWNNLMKHLKLGEEDENGRIEGHPLCKFCNIRFYSDDEIFDHMYKHERCFICQKHGIQFEFYKDYKHLERHFDEKHFLCPFQECREQGFKVFENELDLIAHKNKYHSSASSTKRGKIVLDLSTLSNISNVPNDAERRQIRTGEINSSVIRFVDTAGDGYHNDSLHKSSSSTSSDNKKKHHKGRKDGGSGDVKEKNINLVKRMKEMVSESQYQELKFLSTQFLRGESLASEYYAKIVSILGEDKTKGIFDLLVEAIPPQDENKKQALILAKNTYHSPEFNPNLNKEQSTATSKQQEKVPQESWPTLSNAPQSSSKPNWNPAQSSNTQPKPKKEKQRPSPISHNIVRTPDLLWGVQGSGTPPAKLDKEQEFPSLTSSSSPPPASKVKKTNSNWTKPLKTVDDEDSKDKHEFSEFGNVKVYKFSDKKKKKNK</sequence>
<dbReference type="GO" id="GO:0016567">
    <property type="term" value="P:protein ubiquitination"/>
    <property type="evidence" value="ECO:0007669"/>
    <property type="project" value="TreeGrafter"/>
</dbReference>
<keyword evidence="1" id="KW-0862">Zinc</keyword>
<dbReference type="PANTHER" id="PTHR22938:SF0">
    <property type="entry name" value="E3 UBIQUITIN-PROTEIN LIGASE ZNF598"/>
    <property type="match status" value="1"/>
</dbReference>
<dbReference type="GO" id="GO:0043022">
    <property type="term" value="F:ribosome binding"/>
    <property type="evidence" value="ECO:0007669"/>
    <property type="project" value="TreeGrafter"/>
</dbReference>
<dbReference type="OrthoDB" id="3838338at2759"/>
<feature type="region of interest" description="Disordered" evidence="2">
    <location>
        <begin position="405"/>
        <end position="440"/>
    </location>
</feature>
<comment type="caution">
    <text evidence="4">The sequence shown here is derived from an EMBL/GenBank/DDBJ whole genome shotgun (WGS) entry which is preliminary data.</text>
</comment>
<dbReference type="InterPro" id="IPR001841">
    <property type="entry name" value="Znf_RING"/>
</dbReference>
<dbReference type="VEuPathDB" id="AmoebaDB:NfTy_059220"/>
<name>A0A6A5BSX1_NAEFO</name>
<feature type="compositionally biased region" description="Polar residues" evidence="2">
    <location>
        <begin position="546"/>
        <end position="572"/>
    </location>
</feature>
<evidence type="ECO:0000313" key="5">
    <source>
        <dbReference type="Proteomes" id="UP000444721"/>
    </source>
</evidence>
<dbReference type="GeneID" id="68110362"/>
<dbReference type="InterPro" id="IPR056437">
    <property type="entry name" value="Znf-C2H2_ZNF598/HEL2"/>
</dbReference>
<feature type="region of interest" description="Disordered" evidence="2">
    <location>
        <begin position="519"/>
        <end position="651"/>
    </location>
</feature>
<evidence type="ECO:0000256" key="1">
    <source>
        <dbReference type="PROSITE-ProRule" id="PRU00175"/>
    </source>
</evidence>
<dbReference type="RefSeq" id="XP_044562535.1">
    <property type="nucleotide sequence ID" value="XM_044706416.1"/>
</dbReference>
<dbReference type="Pfam" id="PF23202">
    <property type="entry name" value="PAH_ZNF598"/>
    <property type="match status" value="1"/>
</dbReference>
<keyword evidence="1" id="KW-0479">Metal-binding</keyword>
<evidence type="ECO:0000313" key="4">
    <source>
        <dbReference type="EMBL" id="KAF0977822.1"/>
    </source>
</evidence>
<dbReference type="InterPro" id="IPR013087">
    <property type="entry name" value="Znf_C2H2_type"/>
</dbReference>
<feature type="compositionally biased region" description="Low complexity" evidence="2">
    <location>
        <begin position="77"/>
        <end position="88"/>
    </location>
</feature>
<dbReference type="GO" id="GO:0061630">
    <property type="term" value="F:ubiquitin protein ligase activity"/>
    <property type="evidence" value="ECO:0007669"/>
    <property type="project" value="InterPro"/>
</dbReference>
<feature type="region of interest" description="Disordered" evidence="2">
    <location>
        <begin position="1"/>
        <end position="91"/>
    </location>
</feature>
<dbReference type="Pfam" id="PF25447">
    <property type="entry name" value="RING_ZNF598"/>
    <property type="match status" value="1"/>
</dbReference>
<dbReference type="SMART" id="SM00355">
    <property type="entry name" value="ZnF_C2H2"/>
    <property type="match status" value="4"/>
</dbReference>
<dbReference type="AlphaFoldDB" id="A0A6A5BSX1"/>
<dbReference type="OMA" id="EECIICY"/>
<feature type="compositionally biased region" description="Low complexity" evidence="2">
    <location>
        <begin position="27"/>
        <end position="46"/>
    </location>
</feature>
<evidence type="ECO:0000259" key="3">
    <source>
        <dbReference type="PROSITE" id="PS50089"/>
    </source>
</evidence>
<dbReference type="GO" id="GO:0072344">
    <property type="term" value="P:rescue of stalled ribosome"/>
    <property type="evidence" value="ECO:0007669"/>
    <property type="project" value="InterPro"/>
</dbReference>
<feature type="compositionally biased region" description="Basic residues" evidence="2">
    <location>
        <begin position="47"/>
        <end position="61"/>
    </location>
</feature>
<dbReference type="GO" id="GO:0008270">
    <property type="term" value="F:zinc ion binding"/>
    <property type="evidence" value="ECO:0007669"/>
    <property type="project" value="UniProtKB-KW"/>
</dbReference>
<proteinExistence type="predicted"/>
<feature type="domain" description="RING-type" evidence="3">
    <location>
        <begin position="103"/>
        <end position="145"/>
    </location>
</feature>
<organism evidence="4 5">
    <name type="scientific">Naegleria fowleri</name>
    <name type="common">Brain eating amoeba</name>
    <dbReference type="NCBI Taxonomy" id="5763"/>
    <lineage>
        <taxon>Eukaryota</taxon>
        <taxon>Discoba</taxon>
        <taxon>Heterolobosea</taxon>
        <taxon>Tetramitia</taxon>
        <taxon>Eutetramitia</taxon>
        <taxon>Vahlkampfiidae</taxon>
        <taxon>Naegleria</taxon>
    </lineage>
</organism>
<feature type="compositionally biased region" description="Basic and acidic residues" evidence="2">
    <location>
        <begin position="429"/>
        <end position="440"/>
    </location>
</feature>
<dbReference type="Proteomes" id="UP000444721">
    <property type="component" value="Unassembled WGS sequence"/>
</dbReference>
<reference evidence="4 5" key="1">
    <citation type="journal article" date="2019" name="Sci. Rep.">
        <title>Nanopore sequencing improves the draft genome of the human pathogenic amoeba Naegleria fowleri.</title>
        <authorList>
            <person name="Liechti N."/>
            <person name="Schurch N."/>
            <person name="Bruggmann R."/>
            <person name="Wittwer M."/>
        </authorList>
    </citation>
    <scope>NUCLEOTIDE SEQUENCE [LARGE SCALE GENOMIC DNA]</scope>
    <source>
        <strain evidence="4 5">ATCC 30894</strain>
    </source>
</reference>
<protein>
    <recommendedName>
        <fullName evidence="3">RING-type domain-containing protein</fullName>
    </recommendedName>
</protein>
<accession>A0A6A5BSX1</accession>
<dbReference type="VEuPathDB" id="AmoebaDB:NF0030580"/>
<dbReference type="VEuPathDB" id="AmoebaDB:FDP41_003144"/>
<gene>
    <name evidence="4" type="ORF">FDP41_003144</name>
</gene>